<dbReference type="SUPFAM" id="SSF56281">
    <property type="entry name" value="Metallo-hydrolase/oxidoreductase"/>
    <property type="match status" value="1"/>
</dbReference>
<dbReference type="Gene3D" id="3.40.50.10890">
    <property type="match status" value="1"/>
</dbReference>
<dbReference type="InterPro" id="IPR022712">
    <property type="entry name" value="Beta_Casp"/>
</dbReference>
<dbReference type="GO" id="GO:0004521">
    <property type="term" value="F:RNA endonuclease activity"/>
    <property type="evidence" value="ECO:0007669"/>
    <property type="project" value="TreeGrafter"/>
</dbReference>
<dbReference type="SMART" id="SM00849">
    <property type="entry name" value="Lactamase_B"/>
    <property type="match status" value="1"/>
</dbReference>
<evidence type="ECO:0000259" key="3">
    <source>
        <dbReference type="SMART" id="SM01027"/>
    </source>
</evidence>
<feature type="domain" description="Beta-Casp" evidence="3">
    <location>
        <begin position="242"/>
        <end position="367"/>
    </location>
</feature>
<feature type="domain" description="Metallo-beta-lactamase" evidence="2">
    <location>
        <begin position="17"/>
        <end position="237"/>
    </location>
</feature>
<proteinExistence type="predicted"/>
<evidence type="ECO:0000259" key="2">
    <source>
        <dbReference type="SMART" id="SM00849"/>
    </source>
</evidence>
<dbReference type="Pfam" id="PF10996">
    <property type="entry name" value="Beta-Casp"/>
    <property type="match status" value="1"/>
</dbReference>
<evidence type="ECO:0000313" key="4">
    <source>
        <dbReference type="EMBL" id="OHA00607.1"/>
    </source>
</evidence>
<reference evidence="4 5" key="1">
    <citation type="journal article" date="2016" name="Nat. Commun.">
        <title>Thousands of microbial genomes shed light on interconnected biogeochemical processes in an aquifer system.</title>
        <authorList>
            <person name="Anantharaman K."/>
            <person name="Brown C.T."/>
            <person name="Hug L.A."/>
            <person name="Sharon I."/>
            <person name="Castelle C.J."/>
            <person name="Probst A.J."/>
            <person name="Thomas B.C."/>
            <person name="Singh A."/>
            <person name="Wilkins M.J."/>
            <person name="Karaoz U."/>
            <person name="Brodie E.L."/>
            <person name="Williams K.H."/>
            <person name="Hubbard S.S."/>
            <person name="Banfield J.F."/>
        </authorList>
    </citation>
    <scope>NUCLEOTIDE SEQUENCE [LARGE SCALE GENOMIC DNA]</scope>
</reference>
<dbReference type="Proteomes" id="UP000178710">
    <property type="component" value="Unassembled WGS sequence"/>
</dbReference>
<dbReference type="EMBL" id="MHQK01000053">
    <property type="protein sequence ID" value="OHA00607.1"/>
    <property type="molecule type" value="Genomic_DNA"/>
</dbReference>
<dbReference type="PANTHER" id="PTHR11203:SF37">
    <property type="entry name" value="INTEGRATOR COMPLEX SUBUNIT 11"/>
    <property type="match status" value="1"/>
</dbReference>
<protein>
    <recommendedName>
        <fullName evidence="6">MBL fold hydrolase</fullName>
    </recommendedName>
</protein>
<evidence type="ECO:0008006" key="6">
    <source>
        <dbReference type="Google" id="ProtNLM"/>
    </source>
</evidence>
<name>A0A1G2KMC0_9BACT</name>
<comment type="caution">
    <text evidence="4">The sequence shown here is derived from an EMBL/GenBank/DDBJ whole genome shotgun (WGS) entry which is preliminary data.</text>
</comment>
<gene>
    <name evidence="4" type="ORF">A3C12_01750</name>
</gene>
<organism evidence="4 5">
    <name type="scientific">Candidatus Sungbacteria bacterium RIFCSPHIGHO2_02_FULL_49_20</name>
    <dbReference type="NCBI Taxonomy" id="1802272"/>
    <lineage>
        <taxon>Bacteria</taxon>
        <taxon>Candidatus Sungiibacteriota</taxon>
    </lineage>
</organism>
<sequence>MAGKLSISFYGGARVVTGSCFLVECEGTKILVDCGLIQGGRFCESDNLKPFPFNPAEIDAVFVTHAHTDHIGRIPKLVKNGFRGHIYSTAPTKELAALMLEDGLSLLERDAASCGEPAPYGARDLIQTLGQWWSTGYHTTVTVGAITVSFMRAGHILGSSMLDMNLGGRRLVFSGDLGAVESLLMPPSEDIQDVDYLVTEATYGNVEHPPIENGEILLERSIEDIAARRGTLMIPAFATERTQDVLFLLNRMVVEKKIPEIPIFVDSPLAIKVTEIFEKYHDYFNDDVKALYLKHPHLFQFKGLRNTPTTDESRSINNVPPPKVIIAGSGMMTGGRILHHLKRYLPDASSTLLIVGYQGSGSIGRKLLDGADSVEVFGETVPVRAKISVVQAFSAHADKDRLYNFVSDLRRSLKHVFAVHAEPEAADAFIQIIRDRLGIQADAPKMGERYELE</sequence>
<dbReference type="Pfam" id="PF00753">
    <property type="entry name" value="Lactamase_B"/>
    <property type="match status" value="1"/>
</dbReference>
<dbReference type="PANTHER" id="PTHR11203">
    <property type="entry name" value="CLEAVAGE AND POLYADENYLATION SPECIFICITY FACTOR FAMILY MEMBER"/>
    <property type="match status" value="1"/>
</dbReference>
<dbReference type="Pfam" id="PF07521">
    <property type="entry name" value="RMMBL"/>
    <property type="match status" value="1"/>
</dbReference>
<evidence type="ECO:0000313" key="5">
    <source>
        <dbReference type="Proteomes" id="UP000178710"/>
    </source>
</evidence>
<dbReference type="InterPro" id="IPR036866">
    <property type="entry name" value="RibonucZ/Hydroxyglut_hydro"/>
</dbReference>
<dbReference type="InterPro" id="IPR001279">
    <property type="entry name" value="Metallo-B-lactamas"/>
</dbReference>
<dbReference type="InterPro" id="IPR050698">
    <property type="entry name" value="MBL"/>
</dbReference>
<dbReference type="InterPro" id="IPR011108">
    <property type="entry name" value="RMMBL"/>
</dbReference>
<dbReference type="Gene3D" id="3.60.15.10">
    <property type="entry name" value="Ribonuclease Z/Hydroxyacylglutathione hydrolase-like"/>
    <property type="match status" value="1"/>
</dbReference>
<dbReference type="GO" id="GO:0016787">
    <property type="term" value="F:hydrolase activity"/>
    <property type="evidence" value="ECO:0007669"/>
    <property type="project" value="UniProtKB-KW"/>
</dbReference>
<accession>A0A1G2KMC0</accession>
<dbReference type="AlphaFoldDB" id="A0A1G2KMC0"/>
<evidence type="ECO:0000256" key="1">
    <source>
        <dbReference type="ARBA" id="ARBA00022801"/>
    </source>
</evidence>
<dbReference type="CDD" id="cd16295">
    <property type="entry name" value="TTHA0252-CPSF-like_MBL-fold"/>
    <property type="match status" value="1"/>
</dbReference>
<keyword evidence="1" id="KW-0378">Hydrolase</keyword>
<dbReference type="SMART" id="SM01027">
    <property type="entry name" value="Beta-Casp"/>
    <property type="match status" value="1"/>
</dbReference>